<dbReference type="Proteomes" id="UP000265515">
    <property type="component" value="Unassembled WGS sequence"/>
</dbReference>
<name>A0A388LJA2_CHABU</name>
<dbReference type="EMBL" id="BFEA01000405">
    <property type="protein sequence ID" value="GBG82399.1"/>
    <property type="molecule type" value="Genomic_DNA"/>
</dbReference>
<evidence type="ECO:0000313" key="1">
    <source>
        <dbReference type="EMBL" id="GBG82399.1"/>
    </source>
</evidence>
<dbReference type="AlphaFoldDB" id="A0A388LJA2"/>
<reference evidence="1 2" key="1">
    <citation type="journal article" date="2018" name="Cell">
        <title>The Chara Genome: Secondary Complexity and Implications for Plant Terrestrialization.</title>
        <authorList>
            <person name="Nishiyama T."/>
            <person name="Sakayama H."/>
            <person name="Vries J.D."/>
            <person name="Buschmann H."/>
            <person name="Saint-Marcoux D."/>
            <person name="Ullrich K.K."/>
            <person name="Haas F.B."/>
            <person name="Vanderstraeten L."/>
            <person name="Becker D."/>
            <person name="Lang D."/>
            <person name="Vosolsobe S."/>
            <person name="Rombauts S."/>
            <person name="Wilhelmsson P.K.I."/>
            <person name="Janitza P."/>
            <person name="Kern R."/>
            <person name="Heyl A."/>
            <person name="Rumpler F."/>
            <person name="Villalobos L.I.A.C."/>
            <person name="Clay J.M."/>
            <person name="Skokan R."/>
            <person name="Toyoda A."/>
            <person name="Suzuki Y."/>
            <person name="Kagoshima H."/>
            <person name="Schijlen E."/>
            <person name="Tajeshwar N."/>
            <person name="Catarino B."/>
            <person name="Hetherington A.J."/>
            <person name="Saltykova A."/>
            <person name="Bonnot C."/>
            <person name="Breuninger H."/>
            <person name="Symeonidi A."/>
            <person name="Radhakrishnan G.V."/>
            <person name="Van Nieuwerburgh F."/>
            <person name="Deforce D."/>
            <person name="Chang C."/>
            <person name="Karol K.G."/>
            <person name="Hedrich R."/>
            <person name="Ulvskov P."/>
            <person name="Glockner G."/>
            <person name="Delwiche C.F."/>
            <person name="Petrasek J."/>
            <person name="Van de Peer Y."/>
            <person name="Friml J."/>
            <person name="Beilby M."/>
            <person name="Dolan L."/>
            <person name="Kohara Y."/>
            <person name="Sugano S."/>
            <person name="Fujiyama A."/>
            <person name="Delaux P.-M."/>
            <person name="Quint M."/>
            <person name="TheiBen G."/>
            <person name="Hagemann M."/>
            <person name="Harholt J."/>
            <person name="Dunand C."/>
            <person name="Zachgo S."/>
            <person name="Langdale J."/>
            <person name="Maumus F."/>
            <person name="Straeten D.V.D."/>
            <person name="Gould S.B."/>
            <person name="Rensing S.A."/>
        </authorList>
    </citation>
    <scope>NUCLEOTIDE SEQUENCE [LARGE SCALE GENOMIC DNA]</scope>
    <source>
        <strain evidence="1 2">S276</strain>
    </source>
</reference>
<gene>
    <name evidence="1" type="ORF">CBR_g34775</name>
</gene>
<dbReference type="Gramene" id="GBG82399">
    <property type="protein sequence ID" value="GBG82399"/>
    <property type="gene ID" value="CBR_g34775"/>
</dbReference>
<accession>A0A388LJA2</accession>
<evidence type="ECO:0000313" key="2">
    <source>
        <dbReference type="Proteomes" id="UP000265515"/>
    </source>
</evidence>
<keyword evidence="2" id="KW-1185">Reference proteome</keyword>
<comment type="caution">
    <text evidence="1">The sequence shown here is derived from an EMBL/GenBank/DDBJ whole genome shotgun (WGS) entry which is preliminary data.</text>
</comment>
<protein>
    <submittedName>
        <fullName evidence="1">Uncharacterized protein</fullName>
    </submittedName>
</protein>
<sequence>MGGQDARSKYEALYYSQLVAKPTLLAAGSQAFNWRRHIVDSADAVLYRLGKLALKLGTFPNYIPEWPACGISFNYNAGLDAALHSTANQRQGTTIATIFDSPQTHSFAGGYRTLGWAPRAPIGVLTGLAMHISRDSISYSGNQIGTP</sequence>
<organism evidence="1 2">
    <name type="scientific">Chara braunii</name>
    <name type="common">Braun's stonewort</name>
    <dbReference type="NCBI Taxonomy" id="69332"/>
    <lineage>
        <taxon>Eukaryota</taxon>
        <taxon>Viridiplantae</taxon>
        <taxon>Streptophyta</taxon>
        <taxon>Charophyceae</taxon>
        <taxon>Charales</taxon>
        <taxon>Characeae</taxon>
        <taxon>Chara</taxon>
    </lineage>
</organism>
<proteinExistence type="predicted"/>